<dbReference type="EMBL" id="BARS01007111">
    <property type="protein sequence ID" value="GAF78452.1"/>
    <property type="molecule type" value="Genomic_DNA"/>
</dbReference>
<proteinExistence type="predicted"/>
<dbReference type="Pfam" id="PF13629">
    <property type="entry name" value="T2SS-T3SS_pil_N"/>
    <property type="match status" value="1"/>
</dbReference>
<evidence type="ECO:0000313" key="2">
    <source>
        <dbReference type="EMBL" id="GAF78452.1"/>
    </source>
</evidence>
<sequence>MTCQPDARAQRRVRTLLGLAIGPVLLAGPLARAQDRSTSEAGSEVEISVRDVATEGQLIRVPVNKSVLVDFSVPVREVRLAKSEFAEVTAISPQQILVTGKSFGTTQMIIWIDGNDQRVFDVAVDLELDRLLTSIRS</sequence>
<reference evidence="2" key="1">
    <citation type="journal article" date="2014" name="Front. Microbiol.">
        <title>High frequency of phylogenetically diverse reductive dehalogenase-homologous genes in deep subseafloor sedimentary metagenomes.</title>
        <authorList>
            <person name="Kawai M."/>
            <person name="Futagami T."/>
            <person name="Toyoda A."/>
            <person name="Takaki Y."/>
            <person name="Nishi S."/>
            <person name="Hori S."/>
            <person name="Arai W."/>
            <person name="Tsubouchi T."/>
            <person name="Morono Y."/>
            <person name="Uchiyama I."/>
            <person name="Ito T."/>
            <person name="Fujiyama A."/>
            <person name="Inagaki F."/>
            <person name="Takami H."/>
        </authorList>
    </citation>
    <scope>NUCLEOTIDE SEQUENCE</scope>
    <source>
        <strain evidence="2">Expedition CK06-06</strain>
    </source>
</reference>
<feature type="non-terminal residue" evidence="2">
    <location>
        <position position="137"/>
    </location>
</feature>
<name>X0SRG9_9ZZZZ</name>
<evidence type="ECO:0000259" key="1">
    <source>
        <dbReference type="Pfam" id="PF13629"/>
    </source>
</evidence>
<dbReference type="InterPro" id="IPR032789">
    <property type="entry name" value="T2SS-T3SS_pil_N"/>
</dbReference>
<gene>
    <name evidence="2" type="ORF">S01H1_13757</name>
</gene>
<comment type="caution">
    <text evidence="2">The sequence shown here is derived from an EMBL/GenBank/DDBJ whole genome shotgun (WGS) entry which is preliminary data.</text>
</comment>
<organism evidence="2">
    <name type="scientific">marine sediment metagenome</name>
    <dbReference type="NCBI Taxonomy" id="412755"/>
    <lineage>
        <taxon>unclassified sequences</taxon>
        <taxon>metagenomes</taxon>
        <taxon>ecological metagenomes</taxon>
    </lineage>
</organism>
<dbReference type="AlphaFoldDB" id="X0SRG9"/>
<protein>
    <recommendedName>
        <fullName evidence="1">Pilus formation protein N-terminal domain-containing protein</fullName>
    </recommendedName>
</protein>
<feature type="domain" description="Pilus formation protein N-terminal" evidence="1">
    <location>
        <begin position="59"/>
        <end position="124"/>
    </location>
</feature>
<accession>X0SRG9</accession>